<name>A0A023MHC0_9CAUD</name>
<dbReference type="GeneID" id="19486867"/>
<dbReference type="KEGG" id="vg:19486867"/>
<protein>
    <submittedName>
        <fullName evidence="1">Uncharacterized protein</fullName>
    </submittedName>
</protein>
<organism evidence="1 2">
    <name type="scientific">Escherichia phage FFH2</name>
    <dbReference type="NCBI Taxonomy" id="1446490"/>
    <lineage>
        <taxon>Viruses</taxon>
        <taxon>Duplodnaviria</taxon>
        <taxon>Heunggongvirae</taxon>
        <taxon>Uroviricota</taxon>
        <taxon>Caudoviricetes</taxon>
        <taxon>Vequintavirinae</taxon>
        <taxon>Vequintavirus</taxon>
        <taxon>Vequintavirus PDX</taxon>
        <taxon>Vequintavirus FFH2</taxon>
    </lineage>
</organism>
<dbReference type="RefSeq" id="YP_009031051.1">
    <property type="nucleotide sequence ID" value="NC_024134.1"/>
</dbReference>
<dbReference type="Proteomes" id="UP000026907">
    <property type="component" value="Segment"/>
</dbReference>
<dbReference type="EMBL" id="KJ190158">
    <property type="protein sequence ID" value="AHN83730.1"/>
    <property type="molecule type" value="Genomic_DNA"/>
</dbReference>
<reference evidence="1 2" key="1">
    <citation type="journal article" date="2014" name="Genome Announc.">
        <title>Complete Genome Sequences of Two Escherichia coli O157:H7 Phages Effective in Limiting Contamination of Food Products.</title>
        <authorList>
            <person name="Hong Y."/>
            <person name="Pan Y."/>
            <person name="Harman N.J."/>
            <person name="Ebner P.D."/>
        </authorList>
    </citation>
    <scope>NUCLEOTIDE SEQUENCE [LARGE SCALE GENOMIC DNA]</scope>
</reference>
<keyword evidence="2" id="KW-1185">Reference proteome</keyword>
<evidence type="ECO:0000313" key="2">
    <source>
        <dbReference type="Proteomes" id="UP000026907"/>
    </source>
</evidence>
<sequence length="109" mass="12248">MKIDPLLKARAEKAYTIKLTNLVPTCHPDVGWPEGLVEGTVTAAYLPNIKYLMEILELDEETAEEFQLDMKQSGTLVIHGWYNTKDAEDPLVTSNLAYEILGPLNLEED</sequence>
<proteinExistence type="predicted"/>
<accession>A0A023MHC0</accession>
<evidence type="ECO:0000313" key="1">
    <source>
        <dbReference type="EMBL" id="AHN83730.1"/>
    </source>
</evidence>